<keyword evidence="2" id="KW-0808">Transferase</keyword>
<dbReference type="PROSITE" id="PS51186">
    <property type="entry name" value="GNAT"/>
    <property type="match status" value="1"/>
</dbReference>
<name>A0A7J3QEE2_9CREN</name>
<dbReference type="Gene3D" id="3.40.630.30">
    <property type="match status" value="1"/>
</dbReference>
<dbReference type="InterPro" id="IPR016181">
    <property type="entry name" value="Acyl_CoA_acyltransferase"/>
</dbReference>
<evidence type="ECO:0000313" key="2">
    <source>
        <dbReference type="EMBL" id="HGV66488.1"/>
    </source>
</evidence>
<evidence type="ECO:0000259" key="1">
    <source>
        <dbReference type="PROSITE" id="PS51186"/>
    </source>
</evidence>
<reference evidence="2" key="1">
    <citation type="journal article" date="2020" name="mSystems">
        <title>Genome- and Community-Level Interaction Insights into Carbon Utilization and Element Cycling Functions of Hydrothermarchaeota in Hydrothermal Sediment.</title>
        <authorList>
            <person name="Zhou Z."/>
            <person name="Liu Y."/>
            <person name="Xu W."/>
            <person name="Pan J."/>
            <person name="Luo Z.H."/>
            <person name="Li M."/>
        </authorList>
    </citation>
    <scope>NUCLEOTIDE SEQUENCE [LARGE SCALE GENOMIC DNA]</scope>
    <source>
        <strain evidence="2">SpSt-721</strain>
    </source>
</reference>
<feature type="domain" description="N-acetyltransferase" evidence="1">
    <location>
        <begin position="191"/>
        <end position="319"/>
    </location>
</feature>
<dbReference type="AlphaFoldDB" id="A0A7J3QEE2"/>
<dbReference type="InterPro" id="IPR000182">
    <property type="entry name" value="GNAT_dom"/>
</dbReference>
<dbReference type="EMBL" id="DTET01000080">
    <property type="protein sequence ID" value="HGV66488.1"/>
    <property type="molecule type" value="Genomic_DNA"/>
</dbReference>
<dbReference type="Pfam" id="PF00583">
    <property type="entry name" value="Acetyltransf_1"/>
    <property type="match status" value="1"/>
</dbReference>
<dbReference type="SUPFAM" id="SSF55729">
    <property type="entry name" value="Acyl-CoA N-acyltransferases (Nat)"/>
    <property type="match status" value="1"/>
</dbReference>
<organism evidence="2">
    <name type="scientific">Ignisphaera aggregans</name>
    <dbReference type="NCBI Taxonomy" id="334771"/>
    <lineage>
        <taxon>Archaea</taxon>
        <taxon>Thermoproteota</taxon>
        <taxon>Thermoprotei</taxon>
        <taxon>Desulfurococcales</taxon>
        <taxon>Desulfurococcaceae</taxon>
        <taxon>Ignisphaera</taxon>
    </lineage>
</organism>
<protein>
    <submittedName>
        <fullName evidence="2">N-acetyltransferase</fullName>
    </submittedName>
</protein>
<gene>
    <name evidence="2" type="ORF">ENV02_01565</name>
</gene>
<proteinExistence type="predicted"/>
<dbReference type="GO" id="GO:0016747">
    <property type="term" value="F:acyltransferase activity, transferring groups other than amino-acyl groups"/>
    <property type="evidence" value="ECO:0007669"/>
    <property type="project" value="InterPro"/>
</dbReference>
<sequence>MGLVNIVTYKELRDAKLIEDACRIHNKAFPYDNVECDIYKSFLLDDENLSEELILFAIDEKGIVRGFLVGVEIVKEPSEAVNSFKEYIWVKDLALDNAISSEKWSDIFSKLLLKFFEIAKQIGKKYIVLYAYAPYYFMPGINILYEDYIEVFEKHGFKKREDTVSYEVNLAEFYYPDRVKRIENILTSEGIVFRIGREEEAQYISEWVGKTFNNPFWRLETLYSFKNKPPTIWIAEQGSSIIGFAVYLRMRRSEFGPTGVDPNRRRHGVGTVLLFKSLYDLKQMGFRYAVIPWTSHLFFYTQIPGIEKIKHYLIMVKPI</sequence>
<accession>A0A7J3QEE2</accession>
<dbReference type="CDD" id="cd04301">
    <property type="entry name" value="NAT_SF"/>
    <property type="match status" value="1"/>
</dbReference>
<comment type="caution">
    <text evidence="2">The sequence shown here is derived from an EMBL/GenBank/DDBJ whole genome shotgun (WGS) entry which is preliminary data.</text>
</comment>